<dbReference type="RefSeq" id="WP_007573035.1">
    <property type="nucleotide sequence ID" value="NZ_BPTS01000001.1"/>
</dbReference>
<dbReference type="EMBL" id="GL945017">
    <property type="protein sequence ID" value="EGN56104.1"/>
    <property type="molecule type" value="Genomic_DNA"/>
</dbReference>
<name>F8N5U2_9BACT</name>
<dbReference type="InterPro" id="IPR001173">
    <property type="entry name" value="Glyco_trans_2-like"/>
</dbReference>
<dbReference type="SUPFAM" id="SSF53448">
    <property type="entry name" value="Nucleotide-diphospho-sugar transferases"/>
    <property type="match status" value="1"/>
</dbReference>
<evidence type="ECO:0000256" key="1">
    <source>
        <dbReference type="ARBA" id="ARBA00038494"/>
    </source>
</evidence>
<dbReference type="PANTHER" id="PTHR43630:SF2">
    <property type="entry name" value="GLYCOSYLTRANSFERASE"/>
    <property type="match status" value="1"/>
</dbReference>
<dbReference type="PANTHER" id="PTHR43630">
    <property type="entry name" value="POLY-BETA-1,6-N-ACETYL-D-GLUCOSAMINE SYNTHASE"/>
    <property type="match status" value="1"/>
</dbReference>
<dbReference type="STRING" id="688246.Premu_0629"/>
<evidence type="ECO:0000313" key="4">
    <source>
        <dbReference type="Proteomes" id="UP000002772"/>
    </source>
</evidence>
<dbReference type="GO" id="GO:0016740">
    <property type="term" value="F:transferase activity"/>
    <property type="evidence" value="ECO:0007669"/>
    <property type="project" value="UniProtKB-KW"/>
</dbReference>
<dbReference type="HOGENOM" id="CLU_065962_1_0_10"/>
<gene>
    <name evidence="3" type="ORF">Premu_0629</name>
</gene>
<dbReference type="AlphaFoldDB" id="F8N5U2"/>
<proteinExistence type="inferred from homology"/>
<dbReference type="Gene3D" id="3.90.550.10">
    <property type="entry name" value="Spore Coat Polysaccharide Biosynthesis Protein SpsA, Chain A"/>
    <property type="match status" value="1"/>
</dbReference>
<keyword evidence="4" id="KW-1185">Reference proteome</keyword>
<dbReference type="Proteomes" id="UP000002772">
    <property type="component" value="Unassembled WGS sequence"/>
</dbReference>
<accession>F8N5U2</accession>
<evidence type="ECO:0000259" key="2">
    <source>
        <dbReference type="Pfam" id="PF00535"/>
    </source>
</evidence>
<feature type="domain" description="Glycosyltransferase 2-like" evidence="2">
    <location>
        <begin position="6"/>
        <end position="119"/>
    </location>
</feature>
<organism evidence="3 4">
    <name type="scientific">Hallella multisaccharivorax DSM 17128</name>
    <dbReference type="NCBI Taxonomy" id="688246"/>
    <lineage>
        <taxon>Bacteria</taxon>
        <taxon>Pseudomonadati</taxon>
        <taxon>Bacteroidota</taxon>
        <taxon>Bacteroidia</taxon>
        <taxon>Bacteroidales</taxon>
        <taxon>Prevotellaceae</taxon>
        <taxon>Hallella</taxon>
    </lineage>
</organism>
<dbReference type="OrthoDB" id="9815923at2"/>
<evidence type="ECO:0000313" key="3">
    <source>
        <dbReference type="EMBL" id="EGN56104.1"/>
    </source>
</evidence>
<dbReference type="Pfam" id="PF00535">
    <property type="entry name" value="Glycos_transf_2"/>
    <property type="match status" value="1"/>
</dbReference>
<protein>
    <submittedName>
        <fullName evidence="3">Glycosyl transferase family 2</fullName>
    </submittedName>
</protein>
<comment type="similarity">
    <text evidence="1">Belongs to the glycosyltransferase 2 family. WaaE/KdtX subfamily.</text>
</comment>
<dbReference type="CDD" id="cd02511">
    <property type="entry name" value="Beta4Glucosyltransferase"/>
    <property type="match status" value="1"/>
</dbReference>
<keyword evidence="3" id="KW-0808">Transferase</keyword>
<dbReference type="InterPro" id="IPR029044">
    <property type="entry name" value="Nucleotide-diphossugar_trans"/>
</dbReference>
<reference evidence="4" key="1">
    <citation type="journal article" date="2011" name="Stand. Genomic Sci.">
        <title>Non-contiguous finished genome sequence of the opportunistic oral pathogen Prevotella multisaccharivorax type strain (PPPA20).</title>
        <authorList>
            <person name="Pati A."/>
            <person name="Gronow S."/>
            <person name="Lu M."/>
            <person name="Lapidus A."/>
            <person name="Nolan M."/>
            <person name="Lucas S."/>
            <person name="Hammon N."/>
            <person name="Deshpande S."/>
            <person name="Cheng J.F."/>
            <person name="Tapia R."/>
            <person name="Han C."/>
            <person name="Goodwin L."/>
            <person name="Pitluck S."/>
            <person name="Liolios K."/>
            <person name="Pagani I."/>
            <person name="Mavromatis K."/>
            <person name="Mikhailova N."/>
            <person name="Huntemann M."/>
            <person name="Chen A."/>
            <person name="Palaniappan K."/>
            <person name="Land M."/>
            <person name="Hauser L."/>
            <person name="Detter J.C."/>
            <person name="Brambilla E.M."/>
            <person name="Rohde M."/>
            <person name="Goker M."/>
            <person name="Woyke T."/>
            <person name="Bristow J."/>
            <person name="Eisen J.A."/>
            <person name="Markowitz V."/>
            <person name="Hugenholtz P."/>
            <person name="Kyrpides N.C."/>
            <person name="Klenk H.P."/>
            <person name="Ivanova N."/>
        </authorList>
    </citation>
    <scope>NUCLEOTIDE SEQUENCE [LARGE SCALE GENOMIC DNA]</scope>
    <source>
        <strain evidence="4">DSM 17128</strain>
    </source>
</reference>
<sequence length="265" mass="30471">MDQKISVVINTYNAELHLREVLESVKGFDEVVVCDMESTDHTLDIAKEYGCKVIKIARGDFKIVEPARNIAIQSATYPWVLVVDADEIVTPELRDYLYARIKEPDCPQGLYIPRQNRFMNMPMKGRVGDRQLRFFIREGTAWPPYVHATPHVKGKTARIPHLRNVMLRHLNESSLHTVIEKDNRYSDDEVNKRIDKHYGVFTLFYRPAFHFFKNYIIDGGYKNGVNGIIHATLKAFYQFILVAKVIEKREAGLSPSHADAAAPRP</sequence>
<dbReference type="eggNOG" id="COG1216">
    <property type="taxonomic scope" value="Bacteria"/>
</dbReference>